<dbReference type="PROSITE" id="PS51900">
    <property type="entry name" value="CB"/>
    <property type="match status" value="1"/>
</dbReference>
<dbReference type="GO" id="GO:0006310">
    <property type="term" value="P:DNA recombination"/>
    <property type="evidence" value="ECO:0007669"/>
    <property type="project" value="UniProtKB-KW"/>
</dbReference>
<keyword evidence="4" id="KW-0233">DNA recombination</keyword>
<dbReference type="CDD" id="cd01189">
    <property type="entry name" value="INT_ICEBs1_C_like"/>
    <property type="match status" value="1"/>
</dbReference>
<evidence type="ECO:0000313" key="8">
    <source>
        <dbReference type="EMBL" id="PPK50482.1"/>
    </source>
</evidence>
<protein>
    <submittedName>
        <fullName evidence="9">Integrase</fullName>
    </submittedName>
</protein>
<dbReference type="Gene3D" id="1.10.150.130">
    <property type="match status" value="1"/>
</dbReference>
<dbReference type="SUPFAM" id="SSF56349">
    <property type="entry name" value="DNA breaking-rejoining enzymes"/>
    <property type="match status" value="1"/>
</dbReference>
<evidence type="ECO:0000256" key="1">
    <source>
        <dbReference type="ARBA" id="ARBA00008857"/>
    </source>
</evidence>
<keyword evidence="3 5" id="KW-0238">DNA-binding</keyword>
<dbReference type="Pfam" id="PF00589">
    <property type="entry name" value="Phage_integrase"/>
    <property type="match status" value="1"/>
</dbReference>
<dbReference type="AlphaFoldDB" id="A0A2S6G476"/>
<feature type="domain" description="Tyr recombinase" evidence="6">
    <location>
        <begin position="199"/>
        <end position="384"/>
    </location>
</feature>
<evidence type="ECO:0000256" key="5">
    <source>
        <dbReference type="PROSITE-ProRule" id="PRU01248"/>
    </source>
</evidence>
<comment type="similarity">
    <text evidence="1">Belongs to the 'phage' integrase family.</text>
</comment>
<gene>
    <name evidence="9" type="ORF">B0H24_102542</name>
    <name evidence="8" type="ORF">BY455_12542</name>
</gene>
<proteinExistence type="inferred from homology"/>
<evidence type="ECO:0000313" key="9">
    <source>
        <dbReference type="EMBL" id="PPK53764.1"/>
    </source>
</evidence>
<dbReference type="InterPro" id="IPR010998">
    <property type="entry name" value="Integrase_recombinase_N"/>
</dbReference>
<dbReference type="EMBL" id="PTIU01000025">
    <property type="protein sequence ID" value="PPK53764.1"/>
    <property type="molecule type" value="Genomic_DNA"/>
</dbReference>
<dbReference type="InterPro" id="IPR011010">
    <property type="entry name" value="DNA_brk_join_enz"/>
</dbReference>
<keyword evidence="11" id="KW-1185">Reference proteome</keyword>
<dbReference type="InterPro" id="IPR013762">
    <property type="entry name" value="Integrase-like_cat_sf"/>
</dbReference>
<dbReference type="PANTHER" id="PTHR30629:SF2">
    <property type="entry name" value="PROPHAGE INTEGRASE INTS-RELATED"/>
    <property type="match status" value="1"/>
</dbReference>
<dbReference type="PANTHER" id="PTHR30629">
    <property type="entry name" value="PROPHAGE INTEGRASE"/>
    <property type="match status" value="1"/>
</dbReference>
<dbReference type="Proteomes" id="UP000239446">
    <property type="component" value="Unassembled WGS sequence"/>
</dbReference>
<reference evidence="9 10" key="2">
    <citation type="submission" date="2018-02" db="EMBL/GenBank/DDBJ databases">
        <title>Subsurface microbial communities from deep shales in Ohio and West Virginia, USA.</title>
        <authorList>
            <person name="Wrighton K."/>
        </authorList>
    </citation>
    <scope>NUCLEOTIDE SEQUENCE [LARGE SCALE GENOMIC DNA]</scope>
    <source>
        <strain evidence="9 10">UTICA-S1B9</strain>
    </source>
</reference>
<name>A0A2S6G476_9GAMM</name>
<evidence type="ECO:0000313" key="11">
    <source>
        <dbReference type="Proteomes" id="UP000239648"/>
    </source>
</evidence>
<sequence>MGSIRVRKQTGKLFLDFKYRNKRCREQTALEDTAKNRKKLQALMDRIEAEITLGIFDYPQYFPNSANAAKFQKEKEEEEKTGALENHEHTPLFKSFAHTWIGEMSIQWRKSHLTTVEGTLKNYLIPEFGEKEVGRITKKEILEFRASLAKVTTRSEKPLSSSRINRIMTPLRMILGEAANRYDFSSPYHGIKSLKVPRTDVEPFDIDEVKLILESVRPDFKNYYTVRFFTGMRTGEIDGLQWQYVDFKRRQILIRQSLVNGELGYTKNDGSFRTIEMSQLVYDALKEQQKATGNMDFVFCTRSGTPLSHNNVTKRVWYPLLAHLGLRKRRPYQTRHTAATLWLAAGENPEWIARQMGHTTTEMLFRIYSRYVPNLTRRDGSAFERLLITQFETPTEETSDEH</sequence>
<dbReference type="PROSITE" id="PS51898">
    <property type="entry name" value="TYR_RECOMBINASE"/>
    <property type="match status" value="1"/>
</dbReference>
<reference evidence="8 11" key="1">
    <citation type="submission" date="2018-02" db="EMBL/GenBank/DDBJ databases">
        <title>Deep subsurface shale carbon reservoir microbial communities from Ohio and West Virginia, USA.</title>
        <authorList>
            <person name="Wrighton K."/>
        </authorList>
    </citation>
    <scope>NUCLEOTIDE SEQUENCE [LARGE SCALE GENOMIC DNA]</scope>
    <source>
        <strain evidence="8 11">UTICA-S1B6</strain>
    </source>
</reference>
<dbReference type="EMBL" id="PTIT01000025">
    <property type="protein sequence ID" value="PPK50482.1"/>
    <property type="molecule type" value="Genomic_DNA"/>
</dbReference>
<dbReference type="RefSeq" id="WP_104417016.1">
    <property type="nucleotide sequence ID" value="NZ_PTIT01000025.1"/>
</dbReference>
<accession>A0A2S6G476</accession>
<dbReference type="InterPro" id="IPR053876">
    <property type="entry name" value="Phage_int_M"/>
</dbReference>
<evidence type="ECO:0000259" key="6">
    <source>
        <dbReference type="PROSITE" id="PS51898"/>
    </source>
</evidence>
<dbReference type="GO" id="GO:0015074">
    <property type="term" value="P:DNA integration"/>
    <property type="evidence" value="ECO:0007669"/>
    <property type="project" value="UniProtKB-KW"/>
</dbReference>
<dbReference type="InterPro" id="IPR050808">
    <property type="entry name" value="Phage_Integrase"/>
</dbReference>
<dbReference type="Proteomes" id="UP000239648">
    <property type="component" value="Unassembled WGS sequence"/>
</dbReference>
<evidence type="ECO:0000256" key="3">
    <source>
        <dbReference type="ARBA" id="ARBA00023125"/>
    </source>
</evidence>
<feature type="domain" description="Core-binding (CB)" evidence="7">
    <location>
        <begin position="91"/>
        <end position="179"/>
    </location>
</feature>
<dbReference type="GO" id="GO:0003677">
    <property type="term" value="F:DNA binding"/>
    <property type="evidence" value="ECO:0007669"/>
    <property type="project" value="UniProtKB-UniRule"/>
</dbReference>
<dbReference type="Pfam" id="PF22022">
    <property type="entry name" value="Phage_int_M"/>
    <property type="match status" value="1"/>
</dbReference>
<dbReference type="Pfam" id="PF12167">
    <property type="entry name" value="Arm-DNA-bind_2"/>
    <property type="match status" value="1"/>
</dbReference>
<dbReference type="OrthoDB" id="5391994at2"/>
<dbReference type="InterPro" id="IPR044068">
    <property type="entry name" value="CB"/>
</dbReference>
<comment type="caution">
    <text evidence="9">The sequence shown here is derived from an EMBL/GenBank/DDBJ whole genome shotgun (WGS) entry which is preliminary data.</text>
</comment>
<dbReference type="Gene3D" id="1.10.443.10">
    <property type="entry name" value="Intergrase catalytic core"/>
    <property type="match status" value="1"/>
</dbReference>
<evidence type="ECO:0000259" key="7">
    <source>
        <dbReference type="PROSITE" id="PS51900"/>
    </source>
</evidence>
<evidence type="ECO:0000256" key="2">
    <source>
        <dbReference type="ARBA" id="ARBA00022908"/>
    </source>
</evidence>
<dbReference type="InterPro" id="IPR002104">
    <property type="entry name" value="Integrase_catalytic"/>
</dbReference>
<evidence type="ECO:0000256" key="4">
    <source>
        <dbReference type="ARBA" id="ARBA00023172"/>
    </source>
</evidence>
<organism evidence="9 10">
    <name type="scientific">Marinobacter persicus</name>
    <dbReference type="NCBI Taxonomy" id="930118"/>
    <lineage>
        <taxon>Bacteria</taxon>
        <taxon>Pseudomonadati</taxon>
        <taxon>Pseudomonadota</taxon>
        <taxon>Gammaproteobacteria</taxon>
        <taxon>Pseudomonadales</taxon>
        <taxon>Marinobacteraceae</taxon>
        <taxon>Marinobacter</taxon>
    </lineage>
</organism>
<keyword evidence="2" id="KW-0229">DNA integration</keyword>
<evidence type="ECO:0000313" key="10">
    <source>
        <dbReference type="Proteomes" id="UP000239446"/>
    </source>
</evidence>
<dbReference type="InterPro" id="IPR022000">
    <property type="entry name" value="Min27-like_integrase_DNA_bind"/>
</dbReference>